<dbReference type="Proteomes" id="UP001163166">
    <property type="component" value="Chromosome"/>
</dbReference>
<feature type="region of interest" description="Disordered" evidence="1">
    <location>
        <begin position="1"/>
        <end position="36"/>
    </location>
</feature>
<dbReference type="RefSeq" id="WP_264076694.1">
    <property type="nucleotide sequence ID" value="NZ_CP076676.1"/>
</dbReference>
<dbReference type="AlphaFoldDB" id="A0AAX3E5V1"/>
<evidence type="ECO:0000313" key="2">
    <source>
        <dbReference type="EMBL" id="UYO42175.1"/>
    </source>
</evidence>
<sequence>MEDTIKSPFDKQPAEGSRETIDRQLAQQEQREQQNVEAQFRDQLGGAVLEVWGDLPRDLQEAIFEIAMRNAPEQRNELAKLLHDRHPRTEPSPQS</sequence>
<feature type="region of interest" description="Disordered" evidence="1">
    <location>
        <begin position="75"/>
        <end position="95"/>
    </location>
</feature>
<feature type="compositionally biased region" description="Basic and acidic residues" evidence="1">
    <location>
        <begin position="1"/>
        <end position="22"/>
    </location>
</feature>
<gene>
    <name evidence="2" type="ORF">KQX62_10490</name>
</gene>
<evidence type="ECO:0000313" key="3">
    <source>
        <dbReference type="Proteomes" id="UP001163166"/>
    </source>
</evidence>
<organism evidence="2 3">
    <name type="scientific">Rhodopseudomonas palustris</name>
    <dbReference type="NCBI Taxonomy" id="1076"/>
    <lineage>
        <taxon>Bacteria</taxon>
        <taxon>Pseudomonadati</taxon>
        <taxon>Pseudomonadota</taxon>
        <taxon>Alphaproteobacteria</taxon>
        <taxon>Hyphomicrobiales</taxon>
        <taxon>Nitrobacteraceae</taxon>
        <taxon>Rhodopseudomonas</taxon>
    </lineage>
</organism>
<feature type="compositionally biased region" description="Basic and acidic residues" evidence="1">
    <location>
        <begin position="75"/>
        <end position="89"/>
    </location>
</feature>
<name>A0AAX3E5V1_RHOPL</name>
<proteinExistence type="predicted"/>
<protein>
    <submittedName>
        <fullName evidence="2">Uncharacterized protein</fullName>
    </submittedName>
</protein>
<dbReference type="EMBL" id="CP076676">
    <property type="protein sequence ID" value="UYO42175.1"/>
    <property type="molecule type" value="Genomic_DNA"/>
</dbReference>
<reference evidence="2" key="1">
    <citation type="journal article" date="2022" name="Biol. Control">
        <title>In silico genomic analysis of Rhodopseudomonas palustris strains revealed potential biocontrol agents and crop yield enhancers.</title>
        <authorList>
            <person name="Surachat K."/>
            <person name="Kantachote D."/>
            <person name="Deachamag P."/>
            <person name="Wonglapsuwan M."/>
        </authorList>
    </citation>
    <scope>NUCLEOTIDE SEQUENCE</scope>
    <source>
        <strain evidence="2">TLS06</strain>
    </source>
</reference>
<evidence type="ECO:0000256" key="1">
    <source>
        <dbReference type="SAM" id="MobiDB-lite"/>
    </source>
</evidence>
<accession>A0AAX3E5V1</accession>